<dbReference type="Proteomes" id="UP000269945">
    <property type="component" value="Unassembled WGS sequence"/>
</dbReference>
<evidence type="ECO:0000313" key="2">
    <source>
        <dbReference type="Proteomes" id="UP000269945"/>
    </source>
</evidence>
<dbReference type="EMBL" id="CYRY02042964">
    <property type="protein sequence ID" value="VCX37011.1"/>
    <property type="molecule type" value="Genomic_DNA"/>
</dbReference>
<accession>A0A9X9Q6Y6</accession>
<reference evidence="1 2" key="1">
    <citation type="submission" date="2018-10" db="EMBL/GenBank/DDBJ databases">
        <authorList>
            <person name="Ekblom R."/>
            <person name="Jareborg N."/>
        </authorList>
    </citation>
    <scope>NUCLEOTIDE SEQUENCE [LARGE SCALE GENOMIC DNA]</scope>
    <source>
        <tissue evidence="1">Muscle</tissue>
    </source>
</reference>
<gene>
    <name evidence="1" type="ORF">BN2614_LOCUS1</name>
</gene>
<comment type="caution">
    <text evidence="1">The sequence shown here is derived from an EMBL/GenBank/DDBJ whole genome shotgun (WGS) entry which is preliminary data.</text>
</comment>
<proteinExistence type="predicted"/>
<organism evidence="1 2">
    <name type="scientific">Gulo gulo</name>
    <name type="common">Wolverine</name>
    <name type="synonym">Gluton</name>
    <dbReference type="NCBI Taxonomy" id="48420"/>
    <lineage>
        <taxon>Eukaryota</taxon>
        <taxon>Metazoa</taxon>
        <taxon>Chordata</taxon>
        <taxon>Craniata</taxon>
        <taxon>Vertebrata</taxon>
        <taxon>Euteleostomi</taxon>
        <taxon>Mammalia</taxon>
        <taxon>Eutheria</taxon>
        <taxon>Laurasiatheria</taxon>
        <taxon>Carnivora</taxon>
        <taxon>Caniformia</taxon>
        <taxon>Musteloidea</taxon>
        <taxon>Mustelidae</taxon>
        <taxon>Guloninae</taxon>
        <taxon>Gulo</taxon>
    </lineage>
</organism>
<sequence>MECVSGRSEIRTLVLHAQSSCPPDWRAEATCPLLGGSSHLLAGLRLCVWGGDGVGGGKADVGQEGVAGRSWGAHACAYSPRVGGSGRGLGL</sequence>
<name>A0A9X9Q6Y6_GULGU</name>
<protein>
    <submittedName>
        <fullName evidence="1">Uncharacterized protein</fullName>
    </submittedName>
</protein>
<evidence type="ECO:0000313" key="1">
    <source>
        <dbReference type="EMBL" id="VCX37011.1"/>
    </source>
</evidence>
<dbReference type="AlphaFoldDB" id="A0A9X9Q6Y6"/>
<keyword evidence="2" id="KW-1185">Reference proteome</keyword>